<dbReference type="RefSeq" id="WP_185692296.1">
    <property type="nucleotide sequence ID" value="NZ_JACHVA010000053.1"/>
</dbReference>
<keyword evidence="5" id="KW-1185">Reference proteome</keyword>
<dbReference type="EMBL" id="JACHVA010000053">
    <property type="protein sequence ID" value="MBC2601576.1"/>
    <property type="molecule type" value="Genomic_DNA"/>
</dbReference>
<evidence type="ECO:0000313" key="4">
    <source>
        <dbReference type="EMBL" id="MBC2601576.1"/>
    </source>
</evidence>
<reference evidence="4 5" key="1">
    <citation type="submission" date="2020-07" db="EMBL/GenBank/DDBJ databases">
        <authorList>
            <person name="Feng X."/>
        </authorList>
    </citation>
    <scope>NUCLEOTIDE SEQUENCE [LARGE SCALE GENOMIC DNA]</scope>
    <source>
        <strain evidence="4 5">JCM14086</strain>
    </source>
</reference>
<dbReference type="SUPFAM" id="SSF55729">
    <property type="entry name" value="Acyl-CoA N-acyltransferases (Nat)"/>
    <property type="match status" value="1"/>
</dbReference>
<evidence type="ECO:0000313" key="5">
    <source>
        <dbReference type="Proteomes" id="UP000525652"/>
    </source>
</evidence>
<keyword evidence="2" id="KW-0012">Acyltransferase</keyword>
<dbReference type="CDD" id="cd04301">
    <property type="entry name" value="NAT_SF"/>
    <property type="match status" value="1"/>
</dbReference>
<dbReference type="Gene3D" id="3.40.630.30">
    <property type="match status" value="1"/>
</dbReference>
<dbReference type="Pfam" id="PF00583">
    <property type="entry name" value="Acetyltransf_1"/>
    <property type="match status" value="1"/>
</dbReference>
<dbReference type="AlphaFoldDB" id="A0A7X1AX44"/>
<organism evidence="4 5">
    <name type="scientific">Puniceicoccus vermicola</name>
    <dbReference type="NCBI Taxonomy" id="388746"/>
    <lineage>
        <taxon>Bacteria</taxon>
        <taxon>Pseudomonadati</taxon>
        <taxon>Verrucomicrobiota</taxon>
        <taxon>Opitutia</taxon>
        <taxon>Puniceicoccales</taxon>
        <taxon>Puniceicoccaceae</taxon>
        <taxon>Puniceicoccus</taxon>
    </lineage>
</organism>
<dbReference type="PROSITE" id="PS51186">
    <property type="entry name" value="GNAT"/>
    <property type="match status" value="1"/>
</dbReference>
<sequence>MPLHIRRAALADLPFLFNLECVLFAPTRRESRRSIRRSVVSPHQEVWLLLDELNQSIGSITLRNHPHLTRIYSLGVLPEAQAKGGGRTLLDWGESRAIDRKALRMSLEVDASDVRLVDFYHRRGFGRDEFLPDYYGPTDSGIRMFKDLSPSELSS</sequence>
<comment type="caution">
    <text evidence="4">The sequence shown here is derived from an EMBL/GenBank/DDBJ whole genome shotgun (WGS) entry which is preliminary data.</text>
</comment>
<dbReference type="Proteomes" id="UP000525652">
    <property type="component" value="Unassembled WGS sequence"/>
</dbReference>
<dbReference type="PANTHER" id="PTHR43420:SF12">
    <property type="entry name" value="N-ACETYLTRANSFERASE DOMAIN-CONTAINING PROTEIN"/>
    <property type="match status" value="1"/>
</dbReference>
<protein>
    <submittedName>
        <fullName evidence="4">GNAT family N-acetyltransferase</fullName>
    </submittedName>
</protein>
<dbReference type="InterPro" id="IPR050680">
    <property type="entry name" value="YpeA/RimI_acetyltransf"/>
</dbReference>
<name>A0A7X1AX44_9BACT</name>
<dbReference type="InterPro" id="IPR000182">
    <property type="entry name" value="GNAT_dom"/>
</dbReference>
<dbReference type="InterPro" id="IPR016181">
    <property type="entry name" value="Acyl_CoA_acyltransferase"/>
</dbReference>
<accession>A0A7X1AX44</accession>
<feature type="domain" description="N-acetyltransferase" evidence="3">
    <location>
        <begin position="3"/>
        <end position="149"/>
    </location>
</feature>
<proteinExistence type="predicted"/>
<keyword evidence="1 4" id="KW-0808">Transferase</keyword>
<evidence type="ECO:0000256" key="1">
    <source>
        <dbReference type="ARBA" id="ARBA00022679"/>
    </source>
</evidence>
<gene>
    <name evidence="4" type="ORF">H5P30_07275</name>
</gene>
<evidence type="ECO:0000256" key="2">
    <source>
        <dbReference type="ARBA" id="ARBA00023315"/>
    </source>
</evidence>
<dbReference type="PANTHER" id="PTHR43420">
    <property type="entry name" value="ACETYLTRANSFERASE"/>
    <property type="match status" value="1"/>
</dbReference>
<dbReference type="GO" id="GO:0016747">
    <property type="term" value="F:acyltransferase activity, transferring groups other than amino-acyl groups"/>
    <property type="evidence" value="ECO:0007669"/>
    <property type="project" value="InterPro"/>
</dbReference>
<evidence type="ECO:0000259" key="3">
    <source>
        <dbReference type="PROSITE" id="PS51186"/>
    </source>
</evidence>